<dbReference type="InterPro" id="IPR000719">
    <property type="entry name" value="Prot_kinase_dom"/>
</dbReference>
<dbReference type="PANTHER" id="PTHR45832">
    <property type="entry name" value="SERINE/THREONINE-PROTEIN KINASE SAMKA-RELATED-RELATED"/>
    <property type="match status" value="1"/>
</dbReference>
<evidence type="ECO:0000256" key="1">
    <source>
        <dbReference type="ARBA" id="ARBA00008874"/>
    </source>
</evidence>
<keyword evidence="3" id="KW-0547">Nucleotide-binding</keyword>
<evidence type="ECO:0000313" key="6">
    <source>
        <dbReference type="Ensembl" id="ENSZLMP00000009791.1"/>
    </source>
</evidence>
<reference evidence="6" key="1">
    <citation type="submission" date="2025-08" db="UniProtKB">
        <authorList>
            <consortium name="Ensembl"/>
        </authorList>
    </citation>
    <scope>IDENTIFICATION</scope>
</reference>
<evidence type="ECO:0000256" key="2">
    <source>
        <dbReference type="ARBA" id="ARBA00012513"/>
    </source>
</evidence>
<dbReference type="EC" id="2.7.11.1" evidence="2"/>
<dbReference type="Gene3D" id="1.10.510.10">
    <property type="entry name" value="Transferase(Phosphotransferase) domain 1"/>
    <property type="match status" value="1"/>
</dbReference>
<accession>A0A8D2QQN7</accession>
<evidence type="ECO:0000256" key="4">
    <source>
        <dbReference type="ARBA" id="ARBA00022840"/>
    </source>
</evidence>
<proteinExistence type="inferred from homology"/>
<dbReference type="Proteomes" id="UP000694401">
    <property type="component" value="Unassembled WGS sequence"/>
</dbReference>
<dbReference type="AlphaFoldDB" id="A0A8D2QQN7"/>
<reference evidence="6" key="2">
    <citation type="submission" date="2025-09" db="UniProtKB">
        <authorList>
            <consortium name="Ensembl"/>
        </authorList>
    </citation>
    <scope>IDENTIFICATION</scope>
</reference>
<dbReference type="SUPFAM" id="SSF56112">
    <property type="entry name" value="Protein kinase-like (PK-like)"/>
    <property type="match status" value="1"/>
</dbReference>
<dbReference type="InterPro" id="IPR011009">
    <property type="entry name" value="Kinase-like_dom_sf"/>
</dbReference>
<dbReference type="InterPro" id="IPR051931">
    <property type="entry name" value="PAK3-like"/>
</dbReference>
<dbReference type="PANTHER" id="PTHR45832:SF22">
    <property type="entry name" value="SERINE_THREONINE-PROTEIN KINASE SAMKA-RELATED"/>
    <property type="match status" value="1"/>
</dbReference>
<comment type="similarity">
    <text evidence="1">Belongs to the protein kinase superfamily. STE Ser/Thr protein kinase family. STE20 subfamily.</text>
</comment>
<feature type="domain" description="Protein kinase" evidence="5">
    <location>
        <begin position="1"/>
        <end position="91"/>
    </location>
</feature>
<evidence type="ECO:0000259" key="5">
    <source>
        <dbReference type="PROSITE" id="PS50011"/>
    </source>
</evidence>
<dbReference type="PROSITE" id="PS50011">
    <property type="entry name" value="PROTEIN_KINASE_DOM"/>
    <property type="match status" value="1"/>
</dbReference>
<protein>
    <recommendedName>
        <fullName evidence="2">non-specific serine/threonine protein kinase</fullName>
        <ecNumber evidence="2">2.7.11.1</ecNumber>
    </recommendedName>
</protein>
<name>A0A8D2QQN7_ZOSLA</name>
<dbReference type="GO" id="GO:0004674">
    <property type="term" value="F:protein serine/threonine kinase activity"/>
    <property type="evidence" value="ECO:0007669"/>
    <property type="project" value="UniProtKB-EC"/>
</dbReference>
<dbReference type="Ensembl" id="ENSZLMT00000010064.1">
    <property type="protein sequence ID" value="ENSZLMP00000009791.1"/>
    <property type="gene ID" value="ENSZLMG00000006876.1"/>
</dbReference>
<keyword evidence="4" id="KW-0067">ATP-binding</keyword>
<evidence type="ECO:0000256" key="3">
    <source>
        <dbReference type="ARBA" id="ARBA00022741"/>
    </source>
</evidence>
<dbReference type="GO" id="GO:0005524">
    <property type="term" value="F:ATP binding"/>
    <property type="evidence" value="ECO:0007669"/>
    <property type="project" value="UniProtKB-KW"/>
</dbReference>
<sequence length="96" mass="10955">MAPEVVTSSPYSSFSIVTIEMVEGEPPYFKETGAMARALIRQNGTPRLQEPRRLSALLRDFLECSLELDEERRWSAQELLQLALSCRIPSLSYYIT</sequence>
<keyword evidence="7" id="KW-1185">Reference proteome</keyword>
<evidence type="ECO:0000313" key="7">
    <source>
        <dbReference type="Proteomes" id="UP000694401"/>
    </source>
</evidence>
<organism evidence="6 7">
    <name type="scientific">Zosterops lateralis melanops</name>
    <dbReference type="NCBI Taxonomy" id="1220523"/>
    <lineage>
        <taxon>Eukaryota</taxon>
        <taxon>Metazoa</taxon>
        <taxon>Chordata</taxon>
        <taxon>Craniata</taxon>
        <taxon>Vertebrata</taxon>
        <taxon>Euteleostomi</taxon>
        <taxon>Archelosauria</taxon>
        <taxon>Archosauria</taxon>
        <taxon>Dinosauria</taxon>
        <taxon>Saurischia</taxon>
        <taxon>Theropoda</taxon>
        <taxon>Coelurosauria</taxon>
        <taxon>Aves</taxon>
        <taxon>Neognathae</taxon>
        <taxon>Neoaves</taxon>
        <taxon>Telluraves</taxon>
        <taxon>Australaves</taxon>
        <taxon>Passeriformes</taxon>
        <taxon>Sylvioidea</taxon>
        <taxon>Zosteropidae</taxon>
        <taxon>Zosterops</taxon>
    </lineage>
</organism>